<dbReference type="Proteomes" id="UP000005239">
    <property type="component" value="Unassembled WGS sequence"/>
</dbReference>
<reference evidence="2" key="1">
    <citation type="journal article" date="2008" name="Nat. Genet.">
        <title>The Pristionchus pacificus genome provides a unique perspective on nematode lifestyle and parasitism.</title>
        <authorList>
            <person name="Dieterich C."/>
            <person name="Clifton S.W."/>
            <person name="Schuster L.N."/>
            <person name="Chinwalla A."/>
            <person name="Delehaunty K."/>
            <person name="Dinkelacker I."/>
            <person name="Fulton L."/>
            <person name="Fulton R."/>
            <person name="Godfrey J."/>
            <person name="Minx P."/>
            <person name="Mitreva M."/>
            <person name="Roeseler W."/>
            <person name="Tian H."/>
            <person name="Witte H."/>
            <person name="Yang S.P."/>
            <person name="Wilson R.K."/>
            <person name="Sommer R.J."/>
        </authorList>
    </citation>
    <scope>NUCLEOTIDE SEQUENCE [LARGE SCALE GENOMIC DNA]</scope>
    <source>
        <strain evidence="2">PS312</strain>
    </source>
</reference>
<reference evidence="1" key="2">
    <citation type="submission" date="2022-06" db="UniProtKB">
        <authorList>
            <consortium name="EnsemblMetazoa"/>
        </authorList>
    </citation>
    <scope>IDENTIFICATION</scope>
    <source>
        <strain evidence="1">PS312</strain>
    </source>
</reference>
<protein>
    <submittedName>
        <fullName evidence="1">G protein-coupled receptor</fullName>
    </submittedName>
</protein>
<dbReference type="InterPro" id="IPR053220">
    <property type="entry name" value="Nematode_rcpt-like_serp_H"/>
</dbReference>
<dbReference type="EnsemblMetazoa" id="PPA41247.1">
    <property type="protein sequence ID" value="PPA41247.1"/>
    <property type="gene ID" value="WBGene00279616"/>
</dbReference>
<dbReference type="PANTHER" id="PTHR22941:SF26">
    <property type="entry name" value="SERPENTINE RECEPTOR, CLASS H"/>
    <property type="match status" value="1"/>
</dbReference>
<dbReference type="AlphaFoldDB" id="A0A2A6CKN3"/>
<gene>
    <name evidence="1" type="primary">WBGene00279616</name>
</gene>
<organism evidence="1 2">
    <name type="scientific">Pristionchus pacificus</name>
    <name type="common">Parasitic nematode worm</name>
    <dbReference type="NCBI Taxonomy" id="54126"/>
    <lineage>
        <taxon>Eukaryota</taxon>
        <taxon>Metazoa</taxon>
        <taxon>Ecdysozoa</taxon>
        <taxon>Nematoda</taxon>
        <taxon>Chromadorea</taxon>
        <taxon>Rhabditida</taxon>
        <taxon>Rhabditina</taxon>
        <taxon>Diplogasteromorpha</taxon>
        <taxon>Diplogasteroidea</taxon>
        <taxon>Neodiplogasteridae</taxon>
        <taxon>Pristionchus</taxon>
    </lineage>
</organism>
<keyword evidence="2" id="KW-1185">Reference proteome</keyword>
<evidence type="ECO:0000313" key="2">
    <source>
        <dbReference type="Proteomes" id="UP000005239"/>
    </source>
</evidence>
<sequence length="158" mass="17366">MPIAVSISASELIVAVGCGLALGTIVMLAQLASEVKKGMQWASKATQRYQQLAVRSLLVQGLLPTLVYIVPGFLLACLQFAPRFFVIPADFDRIGSIILSIIRVNNHASPMIFLTVTKHTFINSLAILYCSPSYRKKAIAVLTTYSFAPTRVTHRRKE</sequence>
<dbReference type="PANTHER" id="PTHR22941">
    <property type="entry name" value="SERPENTINE RECEPTOR"/>
    <property type="match status" value="1"/>
</dbReference>
<name>A0A2A6CKN3_PRIPA</name>
<proteinExistence type="predicted"/>
<evidence type="ECO:0000313" key="1">
    <source>
        <dbReference type="EnsemblMetazoa" id="PPA41247.1"/>
    </source>
</evidence>
<accession>A0A8R1UXH1</accession>
<accession>A0A2A6CKN3</accession>